<feature type="region of interest" description="Disordered" evidence="1">
    <location>
        <begin position="1"/>
        <end position="43"/>
    </location>
</feature>
<evidence type="ECO:0000313" key="2">
    <source>
        <dbReference type="EMBL" id="EEY59321.1"/>
    </source>
</evidence>
<gene>
    <name evidence="2" type="ORF">PITG_21251</name>
</gene>
<dbReference type="Proteomes" id="UP000006643">
    <property type="component" value="Unassembled WGS sequence"/>
</dbReference>
<dbReference type="KEGG" id="pif:PITG_21251"/>
<evidence type="ECO:0000256" key="1">
    <source>
        <dbReference type="SAM" id="MobiDB-lite"/>
    </source>
</evidence>
<protein>
    <submittedName>
        <fullName evidence="2">Uncharacterized protein</fullName>
    </submittedName>
</protein>
<evidence type="ECO:0000313" key="3">
    <source>
        <dbReference type="Proteomes" id="UP000006643"/>
    </source>
</evidence>
<keyword evidence="3" id="KW-1185">Reference proteome</keyword>
<accession>D0P3D1</accession>
<dbReference type="AlphaFoldDB" id="D0P3D1"/>
<organism evidence="2 3">
    <name type="scientific">Phytophthora infestans (strain T30-4)</name>
    <name type="common">Potato late blight agent</name>
    <dbReference type="NCBI Taxonomy" id="403677"/>
    <lineage>
        <taxon>Eukaryota</taxon>
        <taxon>Sar</taxon>
        <taxon>Stramenopiles</taxon>
        <taxon>Oomycota</taxon>
        <taxon>Peronosporomycetes</taxon>
        <taxon>Peronosporales</taxon>
        <taxon>Peronosporaceae</taxon>
        <taxon>Phytophthora</taxon>
    </lineage>
</organism>
<proteinExistence type="predicted"/>
<dbReference type="RefSeq" id="XP_002895193.1">
    <property type="nucleotide sequence ID" value="XM_002895147.1"/>
</dbReference>
<dbReference type="EMBL" id="DS028356">
    <property type="protein sequence ID" value="EEY59321.1"/>
    <property type="molecule type" value="Genomic_DNA"/>
</dbReference>
<name>D0P3D1_PHYIT</name>
<sequence>MEGAHAEETEADELTQRAKPVGRPRLNENGGRKPLKRKTRVGI</sequence>
<dbReference type="VEuPathDB" id="FungiDB:PITG_21251"/>
<dbReference type="GeneID" id="9466816"/>
<reference evidence="3" key="1">
    <citation type="journal article" date="2009" name="Nature">
        <title>Genome sequence and analysis of the Irish potato famine pathogen Phytophthora infestans.</title>
        <authorList>
            <consortium name="The Broad Institute Genome Sequencing Platform"/>
            <person name="Haas B.J."/>
            <person name="Kamoun S."/>
            <person name="Zody M.C."/>
            <person name="Jiang R.H."/>
            <person name="Handsaker R.E."/>
            <person name="Cano L.M."/>
            <person name="Grabherr M."/>
            <person name="Kodira C.D."/>
            <person name="Raffaele S."/>
            <person name="Torto-Alalibo T."/>
            <person name="Bozkurt T.O."/>
            <person name="Ah-Fong A.M."/>
            <person name="Alvarado L."/>
            <person name="Anderson V.L."/>
            <person name="Armstrong M.R."/>
            <person name="Avrova A."/>
            <person name="Baxter L."/>
            <person name="Beynon J."/>
            <person name="Boevink P.C."/>
            <person name="Bollmann S.R."/>
            <person name="Bos J.I."/>
            <person name="Bulone V."/>
            <person name="Cai G."/>
            <person name="Cakir C."/>
            <person name="Carrington J.C."/>
            <person name="Chawner M."/>
            <person name="Conti L."/>
            <person name="Costanzo S."/>
            <person name="Ewan R."/>
            <person name="Fahlgren N."/>
            <person name="Fischbach M.A."/>
            <person name="Fugelstad J."/>
            <person name="Gilroy E.M."/>
            <person name="Gnerre S."/>
            <person name="Green P.J."/>
            <person name="Grenville-Briggs L.J."/>
            <person name="Griffith J."/>
            <person name="Grunwald N.J."/>
            <person name="Horn K."/>
            <person name="Horner N.R."/>
            <person name="Hu C.H."/>
            <person name="Huitema E."/>
            <person name="Jeong D.H."/>
            <person name="Jones A.M."/>
            <person name="Jones J.D."/>
            <person name="Jones R.W."/>
            <person name="Karlsson E.K."/>
            <person name="Kunjeti S.G."/>
            <person name="Lamour K."/>
            <person name="Liu Z."/>
            <person name="Ma L."/>
            <person name="Maclean D."/>
            <person name="Chibucos M.C."/>
            <person name="McDonald H."/>
            <person name="McWalters J."/>
            <person name="Meijer H.J."/>
            <person name="Morgan W."/>
            <person name="Morris P.F."/>
            <person name="Munro C.A."/>
            <person name="O'Neill K."/>
            <person name="Ospina-Giraldo M."/>
            <person name="Pinzon A."/>
            <person name="Pritchard L."/>
            <person name="Ramsahoye B."/>
            <person name="Ren Q."/>
            <person name="Restrepo S."/>
            <person name="Roy S."/>
            <person name="Sadanandom A."/>
            <person name="Savidor A."/>
            <person name="Schornack S."/>
            <person name="Schwartz D.C."/>
            <person name="Schumann U.D."/>
            <person name="Schwessinger B."/>
            <person name="Seyer L."/>
            <person name="Sharpe T."/>
            <person name="Silvar C."/>
            <person name="Song J."/>
            <person name="Studholme D.J."/>
            <person name="Sykes S."/>
            <person name="Thines M."/>
            <person name="van de Vondervoort P.J."/>
            <person name="Phuntumart V."/>
            <person name="Wawra S."/>
            <person name="Weide R."/>
            <person name="Win J."/>
            <person name="Young C."/>
            <person name="Zhou S."/>
            <person name="Fry W."/>
            <person name="Meyers B.C."/>
            <person name="van West P."/>
            <person name="Ristaino J."/>
            <person name="Govers F."/>
            <person name="Birch P.R."/>
            <person name="Whisson S.C."/>
            <person name="Judelson H.S."/>
            <person name="Nusbaum C."/>
        </authorList>
    </citation>
    <scope>NUCLEOTIDE SEQUENCE [LARGE SCALE GENOMIC DNA]</scope>
    <source>
        <strain evidence="3">T30-4</strain>
    </source>
</reference>
<feature type="compositionally biased region" description="Basic residues" evidence="1">
    <location>
        <begin position="33"/>
        <end position="43"/>
    </location>
</feature>
<dbReference type="HOGENOM" id="CLU_3243306_0_0_1"/>
<dbReference type="InParanoid" id="D0P3D1"/>